<dbReference type="CDD" id="cd05121">
    <property type="entry name" value="ABC1_ADCK3-like"/>
    <property type="match status" value="1"/>
</dbReference>
<dbReference type="InterPro" id="IPR011009">
    <property type="entry name" value="Kinase-like_dom_sf"/>
</dbReference>
<feature type="domain" description="ABC1 atypical kinase-like" evidence="2">
    <location>
        <begin position="90"/>
        <end position="330"/>
    </location>
</feature>
<dbReference type="RefSeq" id="WP_025413658.1">
    <property type="nucleotide sequence ID" value="NZ_CP007129.1"/>
</dbReference>
<dbReference type="InParanoid" id="W0RRV0"/>
<keyword evidence="1" id="KW-0472">Membrane</keyword>
<dbReference type="PANTHER" id="PTHR43173">
    <property type="entry name" value="ABC1 FAMILY PROTEIN"/>
    <property type="match status" value="1"/>
</dbReference>
<feature type="transmembrane region" description="Helical" evidence="1">
    <location>
        <begin position="504"/>
        <end position="521"/>
    </location>
</feature>
<evidence type="ECO:0000256" key="1">
    <source>
        <dbReference type="SAM" id="Phobius"/>
    </source>
</evidence>
<sequence length="554" mass="62043">MPAAHRRSRFLRIWATTARVIASYLWLRVRRPLMRRARYAAAVERTHRASARRIHRAILDAGGLFIKVGQLISILTNVLPPEFRGELEGLQDRLPPRPFDEIAARIRAELGQDPSALFRELDTVPVATASLAQVHIAVLPDGRRVAVKAQHADIERVAREDLDTIRRLLAVVQFFTGVRGIESYHPEISQMIAEELDFAKEAANIERIAASFAGDATVRLPRVVPERSSRRVLTTEFMDGTKITDFDGLAARGLDRRELAARVVSAYCRMIFVDGFYHADPHPGNILVAHDGAIVFVDFGAVGVLAPHMKAGIPAFLEAMIRRDADKIVDAIRSMGFVARDASSADVARRVIDYAQRRFLDEISAGDWKLADLQMDMRSKLETMADLRKLDVSFRQLTATFQVPKDWVLLERTLLLLIGLCTELDPSWNPMTVIRPYLEDVVLGEDRDWSEVLRASVMQVARRAITIPENLQQVLERAQRGELSIRVPELEASARLVYAGAHQLIYCVLATASGVLAYQAYDRGHETFARILGGASAILLLALLLSMRRASRLR</sequence>
<dbReference type="KEGG" id="gba:J421_4778"/>
<organism evidence="3 4">
    <name type="scientific">Gemmatirosa kalamazoonensis</name>
    <dbReference type="NCBI Taxonomy" id="861299"/>
    <lineage>
        <taxon>Bacteria</taxon>
        <taxon>Pseudomonadati</taxon>
        <taxon>Gemmatimonadota</taxon>
        <taxon>Gemmatimonadia</taxon>
        <taxon>Gemmatimonadales</taxon>
        <taxon>Gemmatimonadaceae</taxon>
        <taxon>Gemmatirosa</taxon>
    </lineage>
</organism>
<feature type="transmembrane region" description="Helical" evidence="1">
    <location>
        <begin position="12"/>
        <end position="29"/>
    </location>
</feature>
<dbReference type="SUPFAM" id="SSF56112">
    <property type="entry name" value="Protein kinase-like (PK-like)"/>
    <property type="match status" value="1"/>
</dbReference>
<dbReference type="HOGENOM" id="CLU_006533_0_3_0"/>
<dbReference type="InterPro" id="IPR051130">
    <property type="entry name" value="Mito_struct-func_regulator"/>
</dbReference>
<geneLocation type="plasmid" evidence="3 4">
    <name>1</name>
</geneLocation>
<evidence type="ECO:0000313" key="3">
    <source>
        <dbReference type="EMBL" id="AHG92313.1"/>
    </source>
</evidence>
<dbReference type="Pfam" id="PF03109">
    <property type="entry name" value="ABC1"/>
    <property type="match status" value="1"/>
</dbReference>
<dbReference type="PANTHER" id="PTHR43173:SF19">
    <property type="entry name" value="AARF DOMAIN-CONTAINING PROTEIN KINASE 1"/>
    <property type="match status" value="1"/>
</dbReference>
<keyword evidence="4" id="KW-1185">Reference proteome</keyword>
<keyword evidence="1" id="KW-0812">Transmembrane</keyword>
<dbReference type="InterPro" id="IPR004147">
    <property type="entry name" value="ABC1_dom"/>
</dbReference>
<name>W0RRV0_9BACT</name>
<keyword evidence="3" id="KW-0614">Plasmid</keyword>
<keyword evidence="1" id="KW-1133">Transmembrane helix</keyword>
<protein>
    <submittedName>
        <fullName evidence="3">ABC-1 domain-containing protein</fullName>
    </submittedName>
</protein>
<dbReference type="OrthoDB" id="9795390at2"/>
<accession>W0RRV0</accession>
<feature type="transmembrane region" description="Helical" evidence="1">
    <location>
        <begin position="527"/>
        <end position="545"/>
    </location>
</feature>
<dbReference type="Proteomes" id="UP000019151">
    <property type="component" value="Plasmid 1"/>
</dbReference>
<dbReference type="AlphaFoldDB" id="W0RRV0"/>
<reference evidence="3 4" key="1">
    <citation type="journal article" date="2014" name="Genome Announc.">
        <title>Genome Sequence and Methylome of Soil Bacterium Gemmatirosa kalamazoonensis KBS708T, a Member of the Rarely Cultivated Gemmatimonadetes Phylum.</title>
        <authorList>
            <person name="Debruyn J.M."/>
            <person name="Radosevich M."/>
            <person name="Wommack K.E."/>
            <person name="Polson S.W."/>
            <person name="Hauser L.J."/>
            <person name="Fawaz M.N."/>
            <person name="Korlach J."/>
            <person name="Tsai Y.C."/>
        </authorList>
    </citation>
    <scope>NUCLEOTIDE SEQUENCE [LARGE SCALE GENOMIC DNA]</scope>
    <source>
        <strain evidence="3 4">KBS708</strain>
        <plasmid evidence="4">Plasmid 1</plasmid>
    </source>
</reference>
<gene>
    <name evidence="3" type="ORF">J421_4778</name>
</gene>
<dbReference type="EMBL" id="CP007129">
    <property type="protein sequence ID" value="AHG92313.1"/>
    <property type="molecule type" value="Genomic_DNA"/>
</dbReference>
<evidence type="ECO:0000259" key="2">
    <source>
        <dbReference type="Pfam" id="PF03109"/>
    </source>
</evidence>
<proteinExistence type="predicted"/>
<evidence type="ECO:0000313" key="4">
    <source>
        <dbReference type="Proteomes" id="UP000019151"/>
    </source>
</evidence>